<keyword evidence="2" id="KW-0472">Membrane</keyword>
<evidence type="ECO:0000259" key="3">
    <source>
        <dbReference type="Pfam" id="PF03816"/>
    </source>
</evidence>
<dbReference type="InterPro" id="IPR050922">
    <property type="entry name" value="LytR/CpsA/Psr_CW_biosynth"/>
</dbReference>
<evidence type="ECO:0000256" key="1">
    <source>
        <dbReference type="ARBA" id="ARBA00006068"/>
    </source>
</evidence>
<dbReference type="InterPro" id="IPR004474">
    <property type="entry name" value="LytR_CpsA_psr"/>
</dbReference>
<feature type="domain" description="Cell envelope-related transcriptional attenuator" evidence="3">
    <location>
        <begin position="59"/>
        <end position="221"/>
    </location>
</feature>
<comment type="caution">
    <text evidence="4">The sequence shown here is derived from an EMBL/GenBank/DDBJ whole genome shotgun (WGS) entry which is preliminary data.</text>
</comment>
<organism evidence="4 5">
    <name type="scientific">Candidatus Shapirobacteria bacterium CG09_land_8_20_14_0_10_39_12</name>
    <dbReference type="NCBI Taxonomy" id="1974885"/>
    <lineage>
        <taxon>Bacteria</taxon>
        <taxon>Candidatus Shapironibacteriota</taxon>
    </lineage>
</organism>
<dbReference type="EMBL" id="PEZI01000073">
    <property type="protein sequence ID" value="PIS14279.1"/>
    <property type="molecule type" value="Genomic_DNA"/>
</dbReference>
<comment type="similarity">
    <text evidence="1">Belongs to the LytR/CpsA/Psr (LCP) family.</text>
</comment>
<sequence length="310" mass="35644">MIKLSSKKIFKLLISLFLVVFFLWVFYSVAFRWFRLAEGRTNILFLGIPGGAHAGKDLTDTLIFFSIDHQTGDSLMFSLPRDIWIDSMRAKINTAYHYGGLDLAKAVTTEVLGQPINYAVLLDFGGFIKIVDVLGGVEIEVENAFDDYKYPIPGKENDNCDGDLEYQCRYEHLHFDAGWQLMDGEKALKYVRSRYAEGDEGTDFARARRQQRLLSAFVKKLFSFETFSHPSRISNLIGILKQGVKTDILPENYIGLAKLALKFDSQKLRTEVLDFFVSPPASAKYDYHWVLIPRKDWQEIHQHVLHLLSW</sequence>
<evidence type="ECO:0000313" key="4">
    <source>
        <dbReference type="EMBL" id="PIS14279.1"/>
    </source>
</evidence>
<protein>
    <recommendedName>
        <fullName evidence="3">Cell envelope-related transcriptional attenuator domain-containing protein</fullName>
    </recommendedName>
</protein>
<dbReference type="NCBIfam" id="TIGR00350">
    <property type="entry name" value="lytR_cpsA_psr"/>
    <property type="match status" value="1"/>
</dbReference>
<dbReference type="PANTHER" id="PTHR33392:SF6">
    <property type="entry name" value="POLYISOPRENYL-TEICHOIC ACID--PEPTIDOGLYCAN TEICHOIC ACID TRANSFERASE TAGU"/>
    <property type="match status" value="1"/>
</dbReference>
<evidence type="ECO:0000256" key="2">
    <source>
        <dbReference type="SAM" id="Phobius"/>
    </source>
</evidence>
<dbReference type="PANTHER" id="PTHR33392">
    <property type="entry name" value="POLYISOPRENYL-TEICHOIC ACID--PEPTIDOGLYCAN TEICHOIC ACID TRANSFERASE TAGU"/>
    <property type="match status" value="1"/>
</dbReference>
<dbReference type="Proteomes" id="UP000230775">
    <property type="component" value="Unassembled WGS sequence"/>
</dbReference>
<keyword evidence="2" id="KW-0812">Transmembrane</keyword>
<proteinExistence type="inferred from homology"/>
<keyword evidence="2" id="KW-1133">Transmembrane helix</keyword>
<reference evidence="5" key="1">
    <citation type="submission" date="2017-09" db="EMBL/GenBank/DDBJ databases">
        <title>Depth-based differentiation of microbial function through sediment-hosted aquifers and enrichment of novel symbionts in the deep terrestrial subsurface.</title>
        <authorList>
            <person name="Probst A.J."/>
            <person name="Ladd B."/>
            <person name="Jarett J.K."/>
            <person name="Geller-Mcgrath D.E."/>
            <person name="Sieber C.M.K."/>
            <person name="Emerson J.B."/>
            <person name="Anantharaman K."/>
            <person name="Thomas B.C."/>
            <person name="Malmstrom R."/>
            <person name="Stieglmeier M."/>
            <person name="Klingl A."/>
            <person name="Woyke T."/>
            <person name="Ryan C.M."/>
            <person name="Banfield J.F."/>
        </authorList>
    </citation>
    <scope>NUCLEOTIDE SEQUENCE [LARGE SCALE GENOMIC DNA]</scope>
</reference>
<accession>A0A2H0WQT6</accession>
<evidence type="ECO:0000313" key="5">
    <source>
        <dbReference type="Proteomes" id="UP000230775"/>
    </source>
</evidence>
<feature type="transmembrane region" description="Helical" evidence="2">
    <location>
        <begin position="12"/>
        <end position="34"/>
    </location>
</feature>
<dbReference type="Pfam" id="PF03816">
    <property type="entry name" value="LytR_cpsA_psr"/>
    <property type="match status" value="1"/>
</dbReference>
<dbReference type="AlphaFoldDB" id="A0A2H0WQT6"/>
<name>A0A2H0WQT6_9BACT</name>
<dbReference type="Gene3D" id="3.40.630.190">
    <property type="entry name" value="LCP protein"/>
    <property type="match status" value="1"/>
</dbReference>
<gene>
    <name evidence="4" type="ORF">COT64_03500</name>
</gene>